<dbReference type="Proteomes" id="UP000281343">
    <property type="component" value="Unassembled WGS sequence"/>
</dbReference>
<dbReference type="InterPro" id="IPR011234">
    <property type="entry name" value="Fumarylacetoacetase-like_C"/>
</dbReference>
<dbReference type="InterPro" id="IPR051121">
    <property type="entry name" value="FAH"/>
</dbReference>
<evidence type="ECO:0000313" key="5">
    <source>
        <dbReference type="Proteomes" id="UP000281343"/>
    </source>
</evidence>
<comment type="similarity">
    <text evidence="1">Belongs to the FAH family.</text>
</comment>
<sequence length="284" mass="30471">MKFMRIGAVGAETPAVLDENGIARDLSEIVSDIGPETLPYLETRMAPLTLSDLPEVPIHGARIGAPFARPRNVWCIGLNYSDHAAEAGMPVPTEPILFTKSGSTVCGPNDPILKSPSMTKLDWEVELGVVIGKAALEIGPDAAMDHVFGYTVVNDVSERAWQLERGGQWSKGKGYPHFCPAGPLLVTRDELGDPGDLAMRLSVNGQTFQNGSTRTMIFPVAEIVHYLSQFCLLEPGDLICTGTPPGVGMGQSPQRYLDIGDEVVLSVSGLGEQKQTVIASEKRS</sequence>
<dbReference type="FunFam" id="3.90.850.10:FF:000002">
    <property type="entry name" value="2-hydroxyhepta-2,4-diene-1,7-dioate isomerase"/>
    <property type="match status" value="1"/>
</dbReference>
<keyword evidence="4" id="KW-0378">Hydrolase</keyword>
<keyword evidence="2" id="KW-0479">Metal-binding</keyword>
<dbReference type="GO" id="GO:0046872">
    <property type="term" value="F:metal ion binding"/>
    <property type="evidence" value="ECO:0007669"/>
    <property type="project" value="UniProtKB-KW"/>
</dbReference>
<comment type="caution">
    <text evidence="4">The sequence shown here is derived from an EMBL/GenBank/DDBJ whole genome shotgun (WGS) entry which is preliminary data.</text>
</comment>
<reference evidence="4 5" key="1">
    <citation type="submission" date="2018-10" db="EMBL/GenBank/DDBJ databases">
        <authorList>
            <person name="Jung H.S."/>
            <person name="Jeon C.O."/>
        </authorList>
    </citation>
    <scope>NUCLEOTIDE SEQUENCE [LARGE SCALE GENOMIC DNA]</scope>
    <source>
        <strain evidence="4 5">MA-7-27</strain>
    </source>
</reference>
<name>A0A3L9Y8P7_9RHOB</name>
<protein>
    <submittedName>
        <fullName evidence="4">FAA hydrolase family protein</fullName>
    </submittedName>
</protein>
<dbReference type="SUPFAM" id="SSF56529">
    <property type="entry name" value="FAH"/>
    <property type="match status" value="1"/>
</dbReference>
<accession>A0A3L9Y8P7</accession>
<dbReference type="RefSeq" id="WP_121896248.1">
    <property type="nucleotide sequence ID" value="NZ_RCNT01000001.1"/>
</dbReference>
<dbReference type="PANTHER" id="PTHR42796:SF4">
    <property type="entry name" value="FUMARYLACETOACETATE HYDROLASE DOMAIN-CONTAINING PROTEIN 2A"/>
    <property type="match status" value="1"/>
</dbReference>
<dbReference type="OrthoDB" id="5197601at2"/>
<dbReference type="Gene3D" id="3.90.850.10">
    <property type="entry name" value="Fumarylacetoacetase-like, C-terminal domain"/>
    <property type="match status" value="1"/>
</dbReference>
<feature type="domain" description="Fumarylacetoacetase-like C-terminal" evidence="3">
    <location>
        <begin position="73"/>
        <end position="277"/>
    </location>
</feature>
<dbReference type="Pfam" id="PF01557">
    <property type="entry name" value="FAA_hydrolase"/>
    <property type="match status" value="1"/>
</dbReference>
<dbReference type="EMBL" id="RCNT01000001">
    <property type="protein sequence ID" value="RMA43658.1"/>
    <property type="molecule type" value="Genomic_DNA"/>
</dbReference>
<dbReference type="GO" id="GO:0016787">
    <property type="term" value="F:hydrolase activity"/>
    <property type="evidence" value="ECO:0007669"/>
    <property type="project" value="UniProtKB-KW"/>
</dbReference>
<gene>
    <name evidence="4" type="ORF">D9R08_01640</name>
</gene>
<dbReference type="InterPro" id="IPR036663">
    <property type="entry name" value="Fumarylacetoacetase_C_sf"/>
</dbReference>
<evidence type="ECO:0000259" key="3">
    <source>
        <dbReference type="Pfam" id="PF01557"/>
    </source>
</evidence>
<proteinExistence type="inferred from homology"/>
<dbReference type="GO" id="GO:0019752">
    <property type="term" value="P:carboxylic acid metabolic process"/>
    <property type="evidence" value="ECO:0007669"/>
    <property type="project" value="UniProtKB-ARBA"/>
</dbReference>
<evidence type="ECO:0000256" key="2">
    <source>
        <dbReference type="ARBA" id="ARBA00022723"/>
    </source>
</evidence>
<dbReference type="GO" id="GO:0016853">
    <property type="term" value="F:isomerase activity"/>
    <property type="evidence" value="ECO:0007669"/>
    <property type="project" value="UniProtKB-ARBA"/>
</dbReference>
<dbReference type="PANTHER" id="PTHR42796">
    <property type="entry name" value="FUMARYLACETOACETATE HYDROLASE DOMAIN-CONTAINING PROTEIN 2A-RELATED"/>
    <property type="match status" value="1"/>
</dbReference>
<evidence type="ECO:0000313" key="4">
    <source>
        <dbReference type="EMBL" id="RMA43658.1"/>
    </source>
</evidence>
<dbReference type="AlphaFoldDB" id="A0A3L9Y8P7"/>
<organism evidence="4 5">
    <name type="scientific">Rhodophyticola porphyridii</name>
    <dbReference type="NCBI Taxonomy" id="1852017"/>
    <lineage>
        <taxon>Bacteria</taxon>
        <taxon>Pseudomonadati</taxon>
        <taxon>Pseudomonadota</taxon>
        <taxon>Alphaproteobacteria</taxon>
        <taxon>Rhodobacterales</taxon>
        <taxon>Roseobacteraceae</taxon>
        <taxon>Rhodophyticola</taxon>
    </lineage>
</organism>
<keyword evidence="5" id="KW-1185">Reference proteome</keyword>
<evidence type="ECO:0000256" key="1">
    <source>
        <dbReference type="ARBA" id="ARBA00010211"/>
    </source>
</evidence>